<keyword evidence="2" id="KW-0378">Hydrolase</keyword>
<dbReference type="PANTHER" id="PTHR43433">
    <property type="entry name" value="HYDROLASE, ALPHA/BETA FOLD FAMILY PROTEIN"/>
    <property type="match status" value="1"/>
</dbReference>
<name>A0A328HB99_ARTGO</name>
<gene>
    <name evidence="2" type="ORF">DBZ45_20485</name>
</gene>
<dbReference type="GO" id="GO:0046503">
    <property type="term" value="P:glycerolipid catabolic process"/>
    <property type="evidence" value="ECO:0007669"/>
    <property type="project" value="TreeGrafter"/>
</dbReference>
<dbReference type="AlphaFoldDB" id="A0A328HB99"/>
<dbReference type="Pfam" id="PF00561">
    <property type="entry name" value="Abhydrolase_1"/>
    <property type="match status" value="1"/>
</dbReference>
<dbReference type="Gene3D" id="3.40.50.1820">
    <property type="entry name" value="alpha/beta hydrolase"/>
    <property type="match status" value="1"/>
</dbReference>
<evidence type="ECO:0000313" key="3">
    <source>
        <dbReference type="Proteomes" id="UP000249166"/>
    </source>
</evidence>
<evidence type="ECO:0000313" key="2">
    <source>
        <dbReference type="EMBL" id="RAM35471.1"/>
    </source>
</evidence>
<dbReference type="InterPro" id="IPR050471">
    <property type="entry name" value="AB_hydrolase"/>
</dbReference>
<dbReference type="EMBL" id="QLNP01000104">
    <property type="protein sequence ID" value="RAM35471.1"/>
    <property type="molecule type" value="Genomic_DNA"/>
</dbReference>
<reference evidence="2 3" key="1">
    <citation type="submission" date="2018-04" db="EMBL/GenBank/DDBJ databases">
        <title>Bacteria isolated from cave deposits of Manipur.</title>
        <authorList>
            <person name="Sahoo D."/>
            <person name="Sarangthem I."/>
            <person name="Nandeibam J."/>
        </authorList>
    </citation>
    <scope>NUCLEOTIDE SEQUENCE [LARGE SCALE GENOMIC DNA]</scope>
    <source>
        <strain evidence="3">mrc11</strain>
    </source>
</reference>
<dbReference type="PRINTS" id="PR00111">
    <property type="entry name" value="ABHYDROLASE"/>
</dbReference>
<dbReference type="PANTHER" id="PTHR43433:SF5">
    <property type="entry name" value="AB HYDROLASE-1 DOMAIN-CONTAINING PROTEIN"/>
    <property type="match status" value="1"/>
</dbReference>
<dbReference type="OrthoDB" id="4481859at2"/>
<dbReference type="Proteomes" id="UP000249166">
    <property type="component" value="Unassembled WGS sequence"/>
</dbReference>
<protein>
    <submittedName>
        <fullName evidence="2">Alpha/beta hydrolase</fullName>
    </submittedName>
</protein>
<proteinExistence type="predicted"/>
<dbReference type="SUPFAM" id="SSF53474">
    <property type="entry name" value="alpha/beta-Hydrolases"/>
    <property type="match status" value="1"/>
</dbReference>
<organism evidence="2 3">
    <name type="scientific">Arthrobacter globiformis</name>
    <dbReference type="NCBI Taxonomy" id="1665"/>
    <lineage>
        <taxon>Bacteria</taxon>
        <taxon>Bacillati</taxon>
        <taxon>Actinomycetota</taxon>
        <taxon>Actinomycetes</taxon>
        <taxon>Micrococcales</taxon>
        <taxon>Micrococcaceae</taxon>
        <taxon>Arthrobacter</taxon>
    </lineage>
</organism>
<accession>A0A328HB99</accession>
<dbReference type="InterPro" id="IPR029058">
    <property type="entry name" value="AB_hydrolase_fold"/>
</dbReference>
<dbReference type="GO" id="GO:0004806">
    <property type="term" value="F:triacylglycerol lipase activity"/>
    <property type="evidence" value="ECO:0007669"/>
    <property type="project" value="TreeGrafter"/>
</dbReference>
<feature type="domain" description="AB hydrolase-1" evidence="1">
    <location>
        <begin position="15"/>
        <end position="144"/>
    </location>
</feature>
<sequence>MYYEVHGPPALGKTPLLLIPGGGSTIQTNFASLIPLLAAQRQVIAVDEEGHGRTTATDRPLTAENSAGDVLAVLDELQLDSVDVLGFSAGGHTALALALQHPARVRRLIAASTFFSRDAVPDEFWEGMKTATLDNMPAVYQDADRSLSPEPGHLERLFELDRQRIVSFPGWSEQDLAGITATTLVLCADQDVMGPEHAVRMSRAIPGCRLLIVPGGHGDYLGELAASDGDLQPMLATLPFLQRFLDA</sequence>
<comment type="caution">
    <text evidence="2">The sequence shown here is derived from an EMBL/GenBank/DDBJ whole genome shotgun (WGS) entry which is preliminary data.</text>
</comment>
<evidence type="ECO:0000259" key="1">
    <source>
        <dbReference type="Pfam" id="PF00561"/>
    </source>
</evidence>
<dbReference type="InterPro" id="IPR000073">
    <property type="entry name" value="AB_hydrolase_1"/>
</dbReference>